<reference evidence="2" key="1">
    <citation type="submission" date="2016-06" db="EMBL/GenBank/DDBJ databases">
        <authorList>
            <person name="Varghese N."/>
            <person name="Submissions Spin"/>
        </authorList>
    </citation>
    <scope>NUCLEOTIDE SEQUENCE [LARGE SCALE GENOMIC DNA]</scope>
    <source>
        <strain evidence="2">DSM 44815</strain>
    </source>
</reference>
<protein>
    <submittedName>
        <fullName evidence="1">GrpB protein</fullName>
    </submittedName>
</protein>
<accession>A0A1A8ZQJ3</accession>
<dbReference type="Gene3D" id="3.30.460.10">
    <property type="entry name" value="Beta Polymerase, domain 2"/>
    <property type="match status" value="1"/>
</dbReference>
<evidence type="ECO:0000313" key="1">
    <source>
        <dbReference type="EMBL" id="SBT46389.1"/>
    </source>
</evidence>
<dbReference type="InterPro" id="IPR007344">
    <property type="entry name" value="GrpB/CoaE"/>
</dbReference>
<sequence length="62" mass="6939">MPAENRLFCAYLAANPGAARRYEAAKRRAAELHPDSRARYGAAKEETMTRLSAEALRWSRTG</sequence>
<evidence type="ECO:0000313" key="2">
    <source>
        <dbReference type="Proteomes" id="UP000199385"/>
    </source>
</evidence>
<keyword evidence="2" id="KW-1185">Reference proteome</keyword>
<gene>
    <name evidence="1" type="ORF">GA0070611_3360</name>
</gene>
<dbReference type="SUPFAM" id="SSF81301">
    <property type="entry name" value="Nucleotidyltransferase"/>
    <property type="match status" value="1"/>
</dbReference>
<dbReference type="AlphaFoldDB" id="A0A1A8ZQJ3"/>
<dbReference type="STRING" id="261654.GA0070611_3360"/>
<proteinExistence type="predicted"/>
<dbReference type="InterPro" id="IPR043519">
    <property type="entry name" value="NT_sf"/>
</dbReference>
<organism evidence="1 2">
    <name type="scientific">Micromonospora auratinigra</name>
    <dbReference type="NCBI Taxonomy" id="261654"/>
    <lineage>
        <taxon>Bacteria</taxon>
        <taxon>Bacillati</taxon>
        <taxon>Actinomycetota</taxon>
        <taxon>Actinomycetes</taxon>
        <taxon>Micromonosporales</taxon>
        <taxon>Micromonosporaceae</taxon>
        <taxon>Micromonospora</taxon>
    </lineage>
</organism>
<dbReference type="EMBL" id="LT594323">
    <property type="protein sequence ID" value="SBT46389.1"/>
    <property type="molecule type" value="Genomic_DNA"/>
</dbReference>
<name>A0A1A8ZQJ3_9ACTN</name>
<dbReference type="Proteomes" id="UP000199385">
    <property type="component" value="Chromosome I"/>
</dbReference>
<dbReference type="PATRIC" id="fig|261654.4.peg.3410"/>
<dbReference type="Pfam" id="PF04229">
    <property type="entry name" value="GrpB"/>
    <property type="match status" value="1"/>
</dbReference>